<evidence type="ECO:0000313" key="10">
    <source>
        <dbReference type="EMBL" id="MBB6071582.1"/>
    </source>
</evidence>
<feature type="domain" description="MacB-like periplasmic core" evidence="9">
    <location>
        <begin position="17"/>
        <end position="231"/>
    </location>
</feature>
<dbReference type="PANTHER" id="PTHR30489:SF0">
    <property type="entry name" value="LIPOPROTEIN-RELEASING SYSTEM TRANSMEMBRANE PROTEIN LOLE"/>
    <property type="match status" value="1"/>
</dbReference>
<keyword evidence="6 7" id="KW-0472">Membrane</keyword>
<evidence type="ECO:0000259" key="8">
    <source>
        <dbReference type="Pfam" id="PF02687"/>
    </source>
</evidence>
<comment type="similarity">
    <text evidence="2">Belongs to the ABC-4 integral membrane protein family. LolC/E subfamily.</text>
</comment>
<gene>
    <name evidence="10" type="ORF">HNQ61_003210</name>
</gene>
<dbReference type="InterPro" id="IPR051447">
    <property type="entry name" value="Lipoprotein-release_system"/>
</dbReference>
<dbReference type="GO" id="GO:0044874">
    <property type="term" value="P:lipoprotein localization to outer membrane"/>
    <property type="evidence" value="ECO:0007669"/>
    <property type="project" value="TreeGrafter"/>
</dbReference>
<dbReference type="InterPro" id="IPR025857">
    <property type="entry name" value="MacB_PCD"/>
</dbReference>
<dbReference type="EMBL" id="JACHIA010000009">
    <property type="protein sequence ID" value="MBB6071582.1"/>
    <property type="molecule type" value="Genomic_DNA"/>
</dbReference>
<evidence type="ECO:0000256" key="7">
    <source>
        <dbReference type="SAM" id="Phobius"/>
    </source>
</evidence>
<feature type="transmembrane region" description="Helical" evidence="7">
    <location>
        <begin position="302"/>
        <end position="329"/>
    </location>
</feature>
<keyword evidence="11" id="KW-1185">Reference proteome</keyword>
<feature type="transmembrane region" description="Helical" evidence="7">
    <location>
        <begin position="356"/>
        <end position="379"/>
    </location>
</feature>
<name>A0A841H0R0_9BACT</name>
<organism evidence="10 11">
    <name type="scientific">Longimicrobium terrae</name>
    <dbReference type="NCBI Taxonomy" id="1639882"/>
    <lineage>
        <taxon>Bacteria</taxon>
        <taxon>Pseudomonadati</taxon>
        <taxon>Gemmatimonadota</taxon>
        <taxon>Longimicrobiia</taxon>
        <taxon>Longimicrobiales</taxon>
        <taxon>Longimicrobiaceae</taxon>
        <taxon>Longimicrobium</taxon>
    </lineage>
</organism>
<evidence type="ECO:0000256" key="5">
    <source>
        <dbReference type="ARBA" id="ARBA00022989"/>
    </source>
</evidence>
<protein>
    <submittedName>
        <fullName evidence="10">Putative ABC transport system permease protein</fullName>
    </submittedName>
</protein>
<sequence length="392" mass="41230">MIVSAFLRSLFRRGGRTALALAGIAVSAALLLDMTMLASGLTGSFGELLGVSGYAIRVTPRGSLPFDSEAGIAGGDEVGRRIAAVPGVRAVAPVLGAQFYLARGASAGEPLFTTGVDPNSQFLYRITSGTPPGPGQVVLSEPLARDEGLSVGDSIRLASDLDISLGRARQTRTWRVSAVADFLYDYAGQRSLAMPIADVQQVTGRTREVSLFGVATDEGVDDGAVARRISAVVPEVSTYSTRELMAEMDRRLLYFQQMATILGSIALAVTALLISTIITIGVRERFGEIATLRAIGVRRRRVLLAIVTEGLVLAGSGCLIGLPLGLWMAGRLDRILLSFPGIPAKMTFFAWDAGRVALAMSIVIAVGAVAGLVPGWNAARTALGRALREEAE</sequence>
<dbReference type="Proteomes" id="UP000582837">
    <property type="component" value="Unassembled WGS sequence"/>
</dbReference>
<dbReference type="AlphaFoldDB" id="A0A841H0R0"/>
<evidence type="ECO:0000259" key="9">
    <source>
        <dbReference type="Pfam" id="PF12704"/>
    </source>
</evidence>
<keyword evidence="3" id="KW-1003">Cell membrane</keyword>
<keyword evidence="4 7" id="KW-0812">Transmembrane</keyword>
<evidence type="ECO:0000256" key="4">
    <source>
        <dbReference type="ARBA" id="ARBA00022692"/>
    </source>
</evidence>
<comment type="caution">
    <text evidence="10">The sequence shown here is derived from an EMBL/GenBank/DDBJ whole genome shotgun (WGS) entry which is preliminary data.</text>
</comment>
<dbReference type="GO" id="GO:0098797">
    <property type="term" value="C:plasma membrane protein complex"/>
    <property type="evidence" value="ECO:0007669"/>
    <property type="project" value="TreeGrafter"/>
</dbReference>
<dbReference type="RefSeq" id="WP_170034926.1">
    <property type="nucleotide sequence ID" value="NZ_JABDTL010000001.1"/>
</dbReference>
<feature type="domain" description="ABC3 transporter permease C-terminal" evidence="8">
    <location>
        <begin position="261"/>
        <end position="380"/>
    </location>
</feature>
<dbReference type="InterPro" id="IPR003838">
    <property type="entry name" value="ABC3_permease_C"/>
</dbReference>
<dbReference type="PANTHER" id="PTHR30489">
    <property type="entry name" value="LIPOPROTEIN-RELEASING SYSTEM TRANSMEMBRANE PROTEIN LOLE"/>
    <property type="match status" value="1"/>
</dbReference>
<feature type="transmembrane region" description="Helical" evidence="7">
    <location>
        <begin position="258"/>
        <end position="282"/>
    </location>
</feature>
<evidence type="ECO:0000256" key="2">
    <source>
        <dbReference type="ARBA" id="ARBA00005236"/>
    </source>
</evidence>
<proteinExistence type="inferred from homology"/>
<reference evidence="10 11" key="1">
    <citation type="submission" date="2020-08" db="EMBL/GenBank/DDBJ databases">
        <title>Genomic Encyclopedia of Type Strains, Phase IV (KMG-IV): sequencing the most valuable type-strain genomes for metagenomic binning, comparative biology and taxonomic classification.</title>
        <authorList>
            <person name="Goeker M."/>
        </authorList>
    </citation>
    <scope>NUCLEOTIDE SEQUENCE [LARGE SCALE GENOMIC DNA]</scope>
    <source>
        <strain evidence="10 11">DSM 29007</strain>
    </source>
</reference>
<evidence type="ECO:0000256" key="3">
    <source>
        <dbReference type="ARBA" id="ARBA00022475"/>
    </source>
</evidence>
<dbReference type="Pfam" id="PF02687">
    <property type="entry name" value="FtsX"/>
    <property type="match status" value="1"/>
</dbReference>
<comment type="subcellular location">
    <subcellularLocation>
        <location evidence="1">Cell membrane</location>
        <topology evidence="1">Multi-pass membrane protein</topology>
    </subcellularLocation>
</comment>
<accession>A0A841H0R0</accession>
<keyword evidence="5 7" id="KW-1133">Transmembrane helix</keyword>
<evidence type="ECO:0000256" key="1">
    <source>
        <dbReference type="ARBA" id="ARBA00004651"/>
    </source>
</evidence>
<evidence type="ECO:0000256" key="6">
    <source>
        <dbReference type="ARBA" id="ARBA00023136"/>
    </source>
</evidence>
<evidence type="ECO:0000313" key="11">
    <source>
        <dbReference type="Proteomes" id="UP000582837"/>
    </source>
</evidence>
<dbReference type="Pfam" id="PF12704">
    <property type="entry name" value="MacB_PCD"/>
    <property type="match status" value="1"/>
</dbReference>